<gene>
    <name evidence="1" type="ORF">LQ567_22000</name>
</gene>
<keyword evidence="2" id="KW-1185">Reference proteome</keyword>
<proteinExistence type="predicted"/>
<sequence length="75" mass="8533">MCNDLSHILVFKTNIRTVRNKKRVQRLLENREGLLAFNVDQQDSDCVLRVVAATITAKEVKTLLQEAGFECAELD</sequence>
<evidence type="ECO:0000313" key="1">
    <source>
        <dbReference type="EMBL" id="MCD2425473.1"/>
    </source>
</evidence>
<dbReference type="Proteomes" id="UP001199816">
    <property type="component" value="Unassembled WGS sequence"/>
</dbReference>
<evidence type="ECO:0000313" key="2">
    <source>
        <dbReference type="Proteomes" id="UP001199816"/>
    </source>
</evidence>
<comment type="caution">
    <text evidence="1">The sequence shown here is derived from an EMBL/GenBank/DDBJ whole genome shotgun (WGS) entry which is preliminary data.</text>
</comment>
<name>A0ABS8PWM8_9BACT</name>
<dbReference type="EMBL" id="JAJNEC010000007">
    <property type="protein sequence ID" value="MCD2425473.1"/>
    <property type="molecule type" value="Genomic_DNA"/>
</dbReference>
<evidence type="ECO:0008006" key="3">
    <source>
        <dbReference type="Google" id="ProtNLM"/>
    </source>
</evidence>
<reference evidence="1 2" key="1">
    <citation type="submission" date="2021-11" db="EMBL/GenBank/DDBJ databases">
        <title>Genomic of Niabella pedocola.</title>
        <authorList>
            <person name="Wu T."/>
        </authorList>
    </citation>
    <scope>NUCLEOTIDE SEQUENCE [LARGE SCALE GENOMIC DNA]</scope>
    <source>
        <strain evidence="1 2">JCM 31011</strain>
    </source>
</reference>
<protein>
    <recommendedName>
        <fullName evidence="3">HMA domain-containing protein</fullName>
    </recommendedName>
</protein>
<organism evidence="1 2">
    <name type="scientific">Niabella pedocola</name>
    <dbReference type="NCBI Taxonomy" id="1752077"/>
    <lineage>
        <taxon>Bacteria</taxon>
        <taxon>Pseudomonadati</taxon>
        <taxon>Bacteroidota</taxon>
        <taxon>Chitinophagia</taxon>
        <taxon>Chitinophagales</taxon>
        <taxon>Chitinophagaceae</taxon>
        <taxon>Niabella</taxon>
    </lineage>
</organism>
<accession>A0ABS8PWM8</accession>
<dbReference type="RefSeq" id="WP_231007974.1">
    <property type="nucleotide sequence ID" value="NZ_JAJNEC010000007.1"/>
</dbReference>